<organism evidence="2 3">
    <name type="scientific">Salix suchowensis</name>
    <dbReference type="NCBI Taxonomy" id="1278906"/>
    <lineage>
        <taxon>Eukaryota</taxon>
        <taxon>Viridiplantae</taxon>
        <taxon>Streptophyta</taxon>
        <taxon>Embryophyta</taxon>
        <taxon>Tracheophyta</taxon>
        <taxon>Spermatophyta</taxon>
        <taxon>Magnoliopsida</taxon>
        <taxon>eudicotyledons</taxon>
        <taxon>Gunneridae</taxon>
        <taxon>Pentapetalae</taxon>
        <taxon>rosids</taxon>
        <taxon>fabids</taxon>
        <taxon>Malpighiales</taxon>
        <taxon>Salicaceae</taxon>
        <taxon>Saliceae</taxon>
        <taxon>Salix</taxon>
    </lineage>
</organism>
<dbReference type="Proteomes" id="UP001141253">
    <property type="component" value="Unassembled WGS sequence"/>
</dbReference>
<reference evidence="2" key="2">
    <citation type="journal article" date="2023" name="Int. J. Mol. Sci.">
        <title>De Novo Assembly and Annotation of 11 Diverse Shrub Willow (Salix) Genomes Reveals Novel Gene Organization in Sex-Linked Regions.</title>
        <authorList>
            <person name="Hyden B."/>
            <person name="Feng K."/>
            <person name="Yates T.B."/>
            <person name="Jawdy S."/>
            <person name="Cereghino C."/>
            <person name="Smart L.B."/>
            <person name="Muchero W."/>
        </authorList>
    </citation>
    <scope>NUCLEOTIDE SEQUENCE</scope>
    <source>
        <tissue evidence="2">Shoot tip</tissue>
    </source>
</reference>
<evidence type="ECO:0000256" key="1">
    <source>
        <dbReference type="SAM" id="MobiDB-lite"/>
    </source>
</evidence>
<feature type="region of interest" description="Disordered" evidence="1">
    <location>
        <begin position="1"/>
        <end position="21"/>
    </location>
</feature>
<evidence type="ECO:0000313" key="3">
    <source>
        <dbReference type="Proteomes" id="UP001141253"/>
    </source>
</evidence>
<gene>
    <name evidence="2" type="ORF">OIU77_007130</name>
</gene>
<reference evidence="2" key="1">
    <citation type="submission" date="2022-10" db="EMBL/GenBank/DDBJ databases">
        <authorList>
            <person name="Hyden B.L."/>
            <person name="Feng K."/>
            <person name="Yates T."/>
            <person name="Jawdy S."/>
            <person name="Smart L.B."/>
            <person name="Muchero W."/>
        </authorList>
    </citation>
    <scope>NUCLEOTIDE SEQUENCE</scope>
    <source>
        <tissue evidence="2">Shoot tip</tissue>
    </source>
</reference>
<sequence>MKATAKATTDHEQEGLRNTRKYAPFSSGLPVRIRGYCCRIQAAPQEKVSFPYSLQSDFETRPVLGILGGQKFAIKANYGRRNLENAEFGSRKKLSDKKKYQPYNKY</sequence>
<evidence type="ECO:0000313" key="2">
    <source>
        <dbReference type="EMBL" id="KAJ6344869.1"/>
    </source>
</evidence>
<keyword evidence="3" id="KW-1185">Reference proteome</keyword>
<proteinExistence type="predicted"/>
<comment type="caution">
    <text evidence="2">The sequence shown here is derived from an EMBL/GenBank/DDBJ whole genome shotgun (WGS) entry which is preliminary data.</text>
</comment>
<feature type="compositionally biased region" description="Basic and acidic residues" evidence="1">
    <location>
        <begin position="8"/>
        <end position="17"/>
    </location>
</feature>
<accession>A0ABQ9AKR3</accession>
<protein>
    <submittedName>
        <fullName evidence="2">Uncharacterized protein</fullName>
    </submittedName>
</protein>
<name>A0ABQ9AKR3_9ROSI</name>
<feature type="region of interest" description="Disordered" evidence="1">
    <location>
        <begin position="87"/>
        <end position="106"/>
    </location>
</feature>
<dbReference type="EMBL" id="JAPFFI010000019">
    <property type="protein sequence ID" value="KAJ6344869.1"/>
    <property type="molecule type" value="Genomic_DNA"/>
</dbReference>